<comment type="caution">
    <text evidence="7">The sequence shown here is derived from an EMBL/GenBank/DDBJ whole genome shotgun (WGS) entry which is preliminary data.</text>
</comment>
<dbReference type="GO" id="GO:0051287">
    <property type="term" value="F:NAD binding"/>
    <property type="evidence" value="ECO:0007669"/>
    <property type="project" value="InterPro"/>
</dbReference>
<feature type="domain" description="3-hydroxyisobutyrate dehydrogenase-like NAD-binding" evidence="6">
    <location>
        <begin position="166"/>
        <end position="284"/>
    </location>
</feature>
<evidence type="ECO:0000256" key="3">
    <source>
        <dbReference type="ARBA" id="ARBA00023027"/>
    </source>
</evidence>
<evidence type="ECO:0000256" key="1">
    <source>
        <dbReference type="ARBA" id="ARBA00009080"/>
    </source>
</evidence>
<dbReference type="InterPro" id="IPR013328">
    <property type="entry name" value="6PGD_dom2"/>
</dbReference>
<feature type="active site" evidence="4">
    <location>
        <position position="172"/>
    </location>
</feature>
<dbReference type="PIRSF" id="PIRSF000103">
    <property type="entry name" value="HIBADH"/>
    <property type="match status" value="1"/>
</dbReference>
<dbReference type="GO" id="GO:0016054">
    <property type="term" value="P:organic acid catabolic process"/>
    <property type="evidence" value="ECO:0007669"/>
    <property type="project" value="UniProtKB-ARBA"/>
</dbReference>
<reference evidence="7 8" key="1">
    <citation type="submission" date="2018-05" db="EMBL/GenBank/DDBJ databases">
        <title>Freshwater and sediment microbial communities from various areas in North America, analyzing microbe dynamics in response to fracking.</title>
        <authorList>
            <person name="Lamendella R."/>
        </authorList>
    </citation>
    <scope>NUCLEOTIDE SEQUENCE [LARGE SCALE GENOMIC DNA]</scope>
    <source>
        <strain evidence="7 8">125B1</strain>
    </source>
</reference>
<evidence type="ECO:0000313" key="8">
    <source>
        <dbReference type="Proteomes" id="UP000246964"/>
    </source>
</evidence>
<dbReference type="PROSITE" id="PS00895">
    <property type="entry name" value="3_HYDROXYISOBUT_DH"/>
    <property type="match status" value="1"/>
</dbReference>
<name>A0A317QBC3_9GAMM</name>
<dbReference type="SUPFAM" id="SSF51735">
    <property type="entry name" value="NAD(P)-binding Rossmann-fold domains"/>
    <property type="match status" value="1"/>
</dbReference>
<dbReference type="SUPFAM" id="SSF48179">
    <property type="entry name" value="6-phosphogluconate dehydrogenase C-terminal domain-like"/>
    <property type="match status" value="1"/>
</dbReference>
<dbReference type="InterPro" id="IPR008927">
    <property type="entry name" value="6-PGluconate_DH-like_C_sf"/>
</dbReference>
<evidence type="ECO:0000259" key="6">
    <source>
        <dbReference type="Pfam" id="PF14833"/>
    </source>
</evidence>
<dbReference type="STRING" id="519453.SAMN04488070_0415"/>
<comment type="similarity">
    <text evidence="1">Belongs to the HIBADH-related family.</text>
</comment>
<sequence>MTACAFIGLGVMGYPMAGHLQTGGFTTTVYNRTASKAQQWQQRYQGNAAATPAAAAQGADLVMLCVGNDDDVRSVVYGEHGVLASMQPGSILIDHTTASAELAKELAAACAERGIGWLDAPVSGGQQGAENGVLTAMIGGDKEALTQADKALACYAKTREYMGPAGHGQLAKMVNQICIAGVVQGLAEGLQLARKVGLDADTLINAISQGAAGSWQMKNRYQTMWNHHYEHGFAVDWMRKDLKIALQEAERQGLSMPMTALVDQFYAEVQKMGGSRWDTSSLLARLERD</sequence>
<dbReference type="InterPro" id="IPR015815">
    <property type="entry name" value="HIBADH-related"/>
</dbReference>
<organism evidence="7 8">
    <name type="scientific">Pseudidiomarina maritima</name>
    <dbReference type="NCBI Taxonomy" id="519453"/>
    <lineage>
        <taxon>Bacteria</taxon>
        <taxon>Pseudomonadati</taxon>
        <taxon>Pseudomonadota</taxon>
        <taxon>Gammaproteobacteria</taxon>
        <taxon>Alteromonadales</taxon>
        <taxon>Idiomarinaceae</taxon>
        <taxon>Pseudidiomarina</taxon>
    </lineage>
</organism>
<dbReference type="InterPro" id="IPR006115">
    <property type="entry name" value="6PGDH_NADP-bd"/>
</dbReference>
<dbReference type="Pfam" id="PF14833">
    <property type="entry name" value="NAD_binding_11"/>
    <property type="match status" value="1"/>
</dbReference>
<dbReference type="InterPro" id="IPR029154">
    <property type="entry name" value="HIBADH-like_NADP-bd"/>
</dbReference>
<dbReference type="GO" id="GO:0050661">
    <property type="term" value="F:NADP binding"/>
    <property type="evidence" value="ECO:0007669"/>
    <property type="project" value="InterPro"/>
</dbReference>
<gene>
    <name evidence="7" type="ORF">DET45_10227</name>
</gene>
<keyword evidence="2" id="KW-0560">Oxidoreductase</keyword>
<dbReference type="OrthoDB" id="9786703at2"/>
<dbReference type="PANTHER" id="PTHR43060">
    <property type="entry name" value="3-HYDROXYISOBUTYRATE DEHYDROGENASE-LIKE 1, MITOCHONDRIAL-RELATED"/>
    <property type="match status" value="1"/>
</dbReference>
<proteinExistence type="inferred from homology"/>
<dbReference type="RefSeq" id="WP_110074980.1">
    <property type="nucleotide sequence ID" value="NZ_QGTT01000002.1"/>
</dbReference>
<evidence type="ECO:0000256" key="2">
    <source>
        <dbReference type="ARBA" id="ARBA00023002"/>
    </source>
</evidence>
<keyword evidence="8" id="KW-1185">Reference proteome</keyword>
<evidence type="ECO:0000259" key="5">
    <source>
        <dbReference type="Pfam" id="PF03446"/>
    </source>
</evidence>
<dbReference type="Gene3D" id="1.10.1040.10">
    <property type="entry name" value="N-(1-d-carboxylethyl)-l-norvaline Dehydrogenase, domain 2"/>
    <property type="match status" value="1"/>
</dbReference>
<evidence type="ECO:0000256" key="4">
    <source>
        <dbReference type="PIRSR" id="PIRSR000103-1"/>
    </source>
</evidence>
<accession>A0A317QBC3</accession>
<dbReference type="AlphaFoldDB" id="A0A317QBC3"/>
<keyword evidence="3" id="KW-0520">NAD</keyword>
<dbReference type="GO" id="GO:0016491">
    <property type="term" value="F:oxidoreductase activity"/>
    <property type="evidence" value="ECO:0007669"/>
    <property type="project" value="UniProtKB-KW"/>
</dbReference>
<dbReference type="Pfam" id="PF03446">
    <property type="entry name" value="NAD_binding_2"/>
    <property type="match status" value="1"/>
</dbReference>
<dbReference type="EMBL" id="QGTT01000002">
    <property type="protein sequence ID" value="PWW15029.1"/>
    <property type="molecule type" value="Genomic_DNA"/>
</dbReference>
<dbReference type="InterPro" id="IPR036291">
    <property type="entry name" value="NAD(P)-bd_dom_sf"/>
</dbReference>
<feature type="domain" description="6-phosphogluconate dehydrogenase NADP-binding" evidence="5">
    <location>
        <begin position="5"/>
        <end position="163"/>
    </location>
</feature>
<dbReference type="Proteomes" id="UP000246964">
    <property type="component" value="Unassembled WGS sequence"/>
</dbReference>
<protein>
    <submittedName>
        <fullName evidence="7">3-hydroxyisobutyrate dehydrogenase</fullName>
    </submittedName>
</protein>
<dbReference type="InterPro" id="IPR002204">
    <property type="entry name" value="3-OH-isobutyrate_DH-rel_CS"/>
</dbReference>
<evidence type="ECO:0000313" key="7">
    <source>
        <dbReference type="EMBL" id="PWW15029.1"/>
    </source>
</evidence>
<dbReference type="PANTHER" id="PTHR43060:SF15">
    <property type="entry name" value="3-HYDROXYISOBUTYRATE DEHYDROGENASE-LIKE 1, MITOCHONDRIAL-RELATED"/>
    <property type="match status" value="1"/>
</dbReference>
<dbReference type="Gene3D" id="3.40.50.720">
    <property type="entry name" value="NAD(P)-binding Rossmann-like Domain"/>
    <property type="match status" value="1"/>
</dbReference>